<reference evidence="3" key="1">
    <citation type="submission" date="2016-10" db="EMBL/GenBank/DDBJ databases">
        <authorList>
            <person name="Varghese N."/>
            <person name="Submissions S."/>
        </authorList>
    </citation>
    <scope>NUCLEOTIDE SEQUENCE [LARGE SCALE GENOMIC DNA]</scope>
    <source>
        <strain evidence="3">DSM 28463</strain>
    </source>
</reference>
<dbReference type="Proteomes" id="UP000198599">
    <property type="component" value="Unassembled WGS sequence"/>
</dbReference>
<organism evidence="2 3">
    <name type="scientific">Roseovarius lutimaris</name>
    <dbReference type="NCBI Taxonomy" id="1005928"/>
    <lineage>
        <taxon>Bacteria</taxon>
        <taxon>Pseudomonadati</taxon>
        <taxon>Pseudomonadota</taxon>
        <taxon>Alphaproteobacteria</taxon>
        <taxon>Rhodobacterales</taxon>
        <taxon>Roseobacteraceae</taxon>
        <taxon>Roseovarius</taxon>
    </lineage>
</organism>
<dbReference type="EMBL" id="FOVP01000018">
    <property type="protein sequence ID" value="SFO19526.1"/>
    <property type="molecule type" value="Genomic_DNA"/>
</dbReference>
<evidence type="ECO:0000256" key="1">
    <source>
        <dbReference type="SAM" id="MobiDB-lite"/>
    </source>
</evidence>
<dbReference type="RefSeq" id="WP_092840983.1">
    <property type="nucleotide sequence ID" value="NZ_FOVP01000018.1"/>
</dbReference>
<feature type="region of interest" description="Disordered" evidence="1">
    <location>
        <begin position="193"/>
        <end position="216"/>
    </location>
</feature>
<name>A0A1I5F7A1_9RHOB</name>
<evidence type="ECO:0000313" key="2">
    <source>
        <dbReference type="EMBL" id="SFO19526.1"/>
    </source>
</evidence>
<dbReference type="STRING" id="1005928.SAMN04487859_118113"/>
<dbReference type="OrthoDB" id="7647819at2"/>
<gene>
    <name evidence="2" type="ORF">SAMN04487859_118113</name>
</gene>
<dbReference type="AlphaFoldDB" id="A0A1I5F7A1"/>
<protein>
    <submittedName>
        <fullName evidence="2">Uncharacterized protein</fullName>
    </submittedName>
</protein>
<accession>A0A1I5F7A1</accession>
<evidence type="ECO:0000313" key="3">
    <source>
        <dbReference type="Proteomes" id="UP000198599"/>
    </source>
</evidence>
<sequence length="324" mass="35362">MIDIAGHKDICRQLRHLLDAGTLADEPRKTGERVLNRLSSDIYVVLLGPETEGKDYLQEVLAARALPRTEVRLVAWRDDVNFQDADICLWVTSGFEHAEAEQWQSAPDRLKDHGFLVPTADTDSAFGQARLTALGDIAAEEFYGLFPIVTGVGTTDPQWDRVEGLVREVANMVRLGVQADADTAQMFLRLHQGKEAGPPDPAVPPRPPSARDGPETREAVTGVYRTAQDALRHHIAALAPLVTASEDADVQRILSISQETSAAVADVFSSSPLRDPDFVEIRENMLSAADRILLMSLEGGVAPAVAAVTTLLQIRREMEVQIAC</sequence>
<feature type="compositionally biased region" description="Pro residues" evidence="1">
    <location>
        <begin position="198"/>
        <end position="208"/>
    </location>
</feature>
<keyword evidence="3" id="KW-1185">Reference proteome</keyword>
<proteinExistence type="predicted"/>